<accession>A0A7W9TXK4</accession>
<dbReference type="InterPro" id="IPR013321">
    <property type="entry name" value="Arc_rbn_hlx_hlx"/>
</dbReference>
<dbReference type="SUPFAM" id="SSF47598">
    <property type="entry name" value="Ribbon-helix-helix"/>
    <property type="match status" value="1"/>
</dbReference>
<dbReference type="InterPro" id="IPR010985">
    <property type="entry name" value="Ribbon_hlx_hlx"/>
</dbReference>
<reference evidence="2 3" key="1">
    <citation type="submission" date="2020-08" db="EMBL/GenBank/DDBJ databases">
        <title>Above-ground endophytic microbial communities from plants in different locations in the United States.</title>
        <authorList>
            <person name="Frank C."/>
        </authorList>
    </citation>
    <scope>NUCLEOTIDE SEQUENCE [LARGE SCALE GENOMIC DNA]</scope>
    <source>
        <strain evidence="2 3">WP4_2_2</strain>
    </source>
</reference>
<organism evidence="2 3">
    <name type="scientific">Paraburkholderia bannensis</name>
    <dbReference type="NCBI Taxonomy" id="765414"/>
    <lineage>
        <taxon>Bacteria</taxon>
        <taxon>Pseudomonadati</taxon>
        <taxon>Pseudomonadota</taxon>
        <taxon>Betaproteobacteria</taxon>
        <taxon>Burkholderiales</taxon>
        <taxon>Burkholderiaceae</taxon>
        <taxon>Paraburkholderia</taxon>
    </lineage>
</organism>
<dbReference type="Pfam" id="PF03869">
    <property type="entry name" value="Arc"/>
    <property type="match status" value="1"/>
</dbReference>
<dbReference type="InterPro" id="IPR005569">
    <property type="entry name" value="Arc_DNA-bd_dom"/>
</dbReference>
<comment type="caution">
    <text evidence="2">The sequence shown here is derived from an EMBL/GenBank/DDBJ whole genome shotgun (WGS) entry which is preliminary data.</text>
</comment>
<feature type="domain" description="Arc-like DNA binding" evidence="1">
    <location>
        <begin position="5"/>
        <end position="39"/>
    </location>
</feature>
<dbReference type="EMBL" id="JACHBW010000008">
    <property type="protein sequence ID" value="MBB6103253.1"/>
    <property type="molecule type" value="Genomic_DNA"/>
</dbReference>
<protein>
    <recommendedName>
        <fullName evidence="1">Arc-like DNA binding domain-containing protein</fullName>
    </recommendedName>
</protein>
<name>A0A7W9TXK4_9BURK</name>
<gene>
    <name evidence="2" type="ORF">F4827_003108</name>
</gene>
<evidence type="ECO:0000313" key="2">
    <source>
        <dbReference type="EMBL" id="MBB6103253.1"/>
    </source>
</evidence>
<evidence type="ECO:0000313" key="3">
    <source>
        <dbReference type="Proteomes" id="UP000571554"/>
    </source>
</evidence>
<dbReference type="Gene3D" id="1.10.1220.10">
    <property type="entry name" value="Met repressor-like"/>
    <property type="match status" value="1"/>
</dbReference>
<dbReference type="GO" id="GO:0003677">
    <property type="term" value="F:DNA binding"/>
    <property type="evidence" value="ECO:0007669"/>
    <property type="project" value="InterPro"/>
</dbReference>
<sequence>MKEAKIQLRLPIALRDWFKSYADSENRSMNGQMIELIKEKQAAEKAKTPNA</sequence>
<evidence type="ECO:0000259" key="1">
    <source>
        <dbReference type="Pfam" id="PF03869"/>
    </source>
</evidence>
<dbReference type="Proteomes" id="UP000571554">
    <property type="component" value="Unassembled WGS sequence"/>
</dbReference>
<dbReference type="RefSeq" id="WP_183724763.1">
    <property type="nucleotide sequence ID" value="NZ_JACHBW010000008.1"/>
</dbReference>
<dbReference type="GO" id="GO:0006355">
    <property type="term" value="P:regulation of DNA-templated transcription"/>
    <property type="evidence" value="ECO:0007669"/>
    <property type="project" value="InterPro"/>
</dbReference>
<keyword evidence="3" id="KW-1185">Reference proteome</keyword>
<dbReference type="AlphaFoldDB" id="A0A7W9TXK4"/>
<proteinExistence type="predicted"/>